<comment type="caution">
    <text evidence="1">The sequence shown here is derived from an EMBL/GenBank/DDBJ whole genome shotgun (WGS) entry which is preliminary data.</text>
</comment>
<name>A0A5D0MPH0_FLESI</name>
<evidence type="ECO:0000313" key="1">
    <source>
        <dbReference type="EMBL" id="TYB33411.1"/>
    </source>
</evidence>
<protein>
    <submittedName>
        <fullName evidence="1">Nucleoside recognition protein</fullName>
    </submittedName>
</protein>
<dbReference type="EMBL" id="VSIV01000149">
    <property type="protein sequence ID" value="TYB33411.1"/>
    <property type="molecule type" value="Genomic_DNA"/>
</dbReference>
<dbReference type="Proteomes" id="UP000323337">
    <property type="component" value="Unassembled WGS sequence"/>
</dbReference>
<organism evidence="1 2">
    <name type="scientific">Flexistipes sinusarabici</name>
    <dbReference type="NCBI Taxonomy" id="2352"/>
    <lineage>
        <taxon>Bacteria</taxon>
        <taxon>Pseudomonadati</taxon>
        <taxon>Deferribacterota</taxon>
        <taxon>Deferribacteres</taxon>
        <taxon>Deferribacterales</taxon>
        <taxon>Flexistipitaceae</taxon>
        <taxon>Flexistipes</taxon>
    </lineage>
</organism>
<gene>
    <name evidence="1" type="ORF">FXF49_06485</name>
</gene>
<accession>A0A5D0MPH0</accession>
<proteinExistence type="predicted"/>
<reference evidence="1 2" key="1">
    <citation type="submission" date="2019-08" db="EMBL/GenBank/DDBJ databases">
        <title>Genomic characterization of a novel candidate phylum (ARYD3) from a high temperature, high salinity tertiary oil reservoir in north central Oklahoma, USA.</title>
        <authorList>
            <person name="Youssef N.H."/>
            <person name="Yadav A."/>
            <person name="Elshahed M.S."/>
        </authorList>
    </citation>
    <scope>NUCLEOTIDE SEQUENCE [LARGE SCALE GENOMIC DNA]</scope>
    <source>
        <strain evidence="1">ARYD1</strain>
    </source>
</reference>
<sequence>MEFVNNIKNGLRNGLKISTKIIVYML</sequence>
<evidence type="ECO:0000313" key="2">
    <source>
        <dbReference type="Proteomes" id="UP000323337"/>
    </source>
</evidence>
<dbReference type="AlphaFoldDB" id="A0A5D0MPH0"/>
<feature type="non-terminal residue" evidence="1">
    <location>
        <position position="26"/>
    </location>
</feature>